<feature type="region of interest" description="Disordered" evidence="1">
    <location>
        <begin position="83"/>
        <end position="130"/>
    </location>
</feature>
<name>A0A1Y2LM95_EPING</name>
<organism evidence="2 3">
    <name type="scientific">Epicoccum nigrum</name>
    <name type="common">Soil fungus</name>
    <name type="synonym">Epicoccum purpurascens</name>
    <dbReference type="NCBI Taxonomy" id="105696"/>
    <lineage>
        <taxon>Eukaryota</taxon>
        <taxon>Fungi</taxon>
        <taxon>Dikarya</taxon>
        <taxon>Ascomycota</taxon>
        <taxon>Pezizomycotina</taxon>
        <taxon>Dothideomycetes</taxon>
        <taxon>Pleosporomycetidae</taxon>
        <taxon>Pleosporales</taxon>
        <taxon>Pleosporineae</taxon>
        <taxon>Didymellaceae</taxon>
        <taxon>Epicoccum</taxon>
    </lineage>
</organism>
<sequence>MAWMRHDNVCMIYTKHEDEDPSSTSTFAPLAVITPCCTRASAVIEEAPRSVRPSVSPDEFHAAIITLHLKQEITPCILYPSTAQRAQETEGSTHPVHRSIDPSIIPPKKEKKKKKAPNPIKKTHIASSTV</sequence>
<evidence type="ECO:0000313" key="3">
    <source>
        <dbReference type="Proteomes" id="UP000193240"/>
    </source>
</evidence>
<dbReference type="EMBL" id="KZ107855">
    <property type="protein sequence ID" value="OSS45066.1"/>
    <property type="molecule type" value="Genomic_DNA"/>
</dbReference>
<keyword evidence="3" id="KW-1185">Reference proteome</keyword>
<dbReference type="InParanoid" id="A0A1Y2LM95"/>
<reference evidence="2 3" key="1">
    <citation type="journal article" date="2017" name="Genome Announc.">
        <title>Genome sequence of the saprophytic ascomycete Epicoccum nigrum ICMP 19927 strain isolated from New Zealand.</title>
        <authorList>
            <person name="Fokin M."/>
            <person name="Fleetwood D."/>
            <person name="Weir B.S."/>
            <person name="Villas-Boas S.G."/>
        </authorList>
    </citation>
    <scope>NUCLEOTIDE SEQUENCE [LARGE SCALE GENOMIC DNA]</scope>
    <source>
        <strain evidence="2 3">ICMP 19927</strain>
    </source>
</reference>
<feature type="compositionally biased region" description="Polar residues" evidence="1">
    <location>
        <begin position="83"/>
        <end position="92"/>
    </location>
</feature>
<evidence type="ECO:0000256" key="1">
    <source>
        <dbReference type="SAM" id="MobiDB-lite"/>
    </source>
</evidence>
<evidence type="ECO:0000313" key="2">
    <source>
        <dbReference type="EMBL" id="OSS45066.1"/>
    </source>
</evidence>
<dbReference type="Proteomes" id="UP000193240">
    <property type="component" value="Unassembled WGS sequence"/>
</dbReference>
<accession>A0A1Y2LM95</accession>
<protein>
    <submittedName>
        <fullName evidence="2">Uncharacterized protein</fullName>
    </submittedName>
</protein>
<dbReference type="AlphaFoldDB" id="A0A1Y2LM95"/>
<feature type="compositionally biased region" description="Basic residues" evidence="1">
    <location>
        <begin position="109"/>
        <end position="124"/>
    </location>
</feature>
<gene>
    <name evidence="2" type="ORF">B5807_09197</name>
</gene>
<proteinExistence type="predicted"/>